<feature type="region of interest" description="Disordered" evidence="1">
    <location>
        <begin position="151"/>
        <end position="177"/>
    </location>
</feature>
<organism evidence="2 3">
    <name type="scientific">Petrolisthes cinctipes</name>
    <name type="common">Flat porcelain crab</name>
    <dbReference type="NCBI Taxonomy" id="88211"/>
    <lineage>
        <taxon>Eukaryota</taxon>
        <taxon>Metazoa</taxon>
        <taxon>Ecdysozoa</taxon>
        <taxon>Arthropoda</taxon>
        <taxon>Crustacea</taxon>
        <taxon>Multicrustacea</taxon>
        <taxon>Malacostraca</taxon>
        <taxon>Eumalacostraca</taxon>
        <taxon>Eucarida</taxon>
        <taxon>Decapoda</taxon>
        <taxon>Pleocyemata</taxon>
        <taxon>Anomura</taxon>
        <taxon>Galatheoidea</taxon>
        <taxon>Porcellanidae</taxon>
        <taxon>Petrolisthes</taxon>
    </lineage>
</organism>
<evidence type="ECO:0000313" key="3">
    <source>
        <dbReference type="Proteomes" id="UP001286313"/>
    </source>
</evidence>
<reference evidence="2" key="1">
    <citation type="submission" date="2023-10" db="EMBL/GenBank/DDBJ databases">
        <title>Genome assemblies of two species of porcelain crab, Petrolisthes cinctipes and Petrolisthes manimaculis (Anomura: Porcellanidae).</title>
        <authorList>
            <person name="Angst P."/>
        </authorList>
    </citation>
    <scope>NUCLEOTIDE SEQUENCE</scope>
    <source>
        <strain evidence="2">PB745_01</strain>
        <tissue evidence="2">Gill</tissue>
    </source>
</reference>
<evidence type="ECO:0000313" key="2">
    <source>
        <dbReference type="EMBL" id="KAK3862395.1"/>
    </source>
</evidence>
<evidence type="ECO:0000256" key="1">
    <source>
        <dbReference type="SAM" id="MobiDB-lite"/>
    </source>
</evidence>
<proteinExistence type="predicted"/>
<keyword evidence="3" id="KW-1185">Reference proteome</keyword>
<protein>
    <submittedName>
        <fullName evidence="2">Uncharacterized protein</fullName>
    </submittedName>
</protein>
<gene>
    <name evidence="2" type="ORF">Pcinc_031742</name>
</gene>
<dbReference type="AlphaFoldDB" id="A0AAE1EVI9"/>
<accession>A0AAE1EVI9</accession>
<dbReference type="Proteomes" id="UP001286313">
    <property type="component" value="Unassembled WGS sequence"/>
</dbReference>
<name>A0AAE1EVI9_PETCI</name>
<comment type="caution">
    <text evidence="2">The sequence shown here is derived from an EMBL/GenBank/DDBJ whole genome shotgun (WGS) entry which is preliminary data.</text>
</comment>
<dbReference type="EMBL" id="JAWQEG010004257">
    <property type="protein sequence ID" value="KAK3862395.1"/>
    <property type="molecule type" value="Genomic_DNA"/>
</dbReference>
<sequence length="264" mass="28690">MSYNCVIDDGWYNPEWWLKCTPRPHLLDVLIQVLSGGSTGDGGEGTGVSTNVIEDLLPDLCFSLPHRAQGCVTLLNSLSQKSVVWDKLEEGLIKKKHLPVEVTVALYTTRSTTLENEVIRVLSLYASQTCNEDWRKRSCFTVAHFMSTIETGGGGDGGSGDGSDGGDGGDGGGGGGNLASNSTRAVLSLKNTDSSKSVVSGLGDEYFQNDVQVSMVQEALTEALMAENGMEMIKAILCFFPFWLPVLQQRKFLDKYLVDWWCDS</sequence>